<feature type="compositionally biased region" description="Basic and acidic residues" evidence="1">
    <location>
        <begin position="1"/>
        <end position="22"/>
    </location>
</feature>
<feature type="region of interest" description="Disordered" evidence="1">
    <location>
        <begin position="1"/>
        <end position="78"/>
    </location>
</feature>
<evidence type="ECO:0000256" key="1">
    <source>
        <dbReference type="SAM" id="MobiDB-lite"/>
    </source>
</evidence>
<organism evidence="3">
    <name type="scientific">Acromyrmex echinatior</name>
    <name type="common">Panamanian leafcutter ant</name>
    <name type="synonym">Acromyrmex octospinosus echinatior</name>
    <dbReference type="NCBI Taxonomy" id="103372"/>
    <lineage>
        <taxon>Eukaryota</taxon>
        <taxon>Metazoa</taxon>
        <taxon>Ecdysozoa</taxon>
        <taxon>Arthropoda</taxon>
        <taxon>Hexapoda</taxon>
        <taxon>Insecta</taxon>
        <taxon>Pterygota</taxon>
        <taxon>Neoptera</taxon>
        <taxon>Endopterygota</taxon>
        <taxon>Hymenoptera</taxon>
        <taxon>Apocrita</taxon>
        <taxon>Aculeata</taxon>
        <taxon>Formicoidea</taxon>
        <taxon>Formicidae</taxon>
        <taxon>Myrmicinae</taxon>
        <taxon>Acromyrmex</taxon>
    </lineage>
</organism>
<dbReference type="OrthoDB" id="7552280at2759"/>
<feature type="compositionally biased region" description="Basic and acidic residues" evidence="1">
    <location>
        <begin position="31"/>
        <end position="66"/>
    </location>
</feature>
<name>F4W9Z6_ACREC</name>
<gene>
    <name evidence="2" type="ORF">G5I_02307</name>
</gene>
<dbReference type="Proteomes" id="UP000007755">
    <property type="component" value="Unassembled WGS sequence"/>
</dbReference>
<keyword evidence="3" id="KW-1185">Reference proteome</keyword>
<dbReference type="EMBL" id="GL888036">
    <property type="protein sequence ID" value="EGI68978.1"/>
    <property type="molecule type" value="Genomic_DNA"/>
</dbReference>
<evidence type="ECO:0000313" key="2">
    <source>
        <dbReference type="EMBL" id="EGI68978.1"/>
    </source>
</evidence>
<reference evidence="2" key="1">
    <citation type="submission" date="2011-02" db="EMBL/GenBank/DDBJ databases">
        <title>The genome of the leaf-cutting ant Acromyrmex echinatior suggests key adaptations to social evolution and fungus farming.</title>
        <authorList>
            <person name="Nygaard S."/>
            <person name="Zhang G."/>
        </authorList>
    </citation>
    <scope>NUCLEOTIDE SEQUENCE</scope>
</reference>
<protein>
    <submittedName>
        <fullName evidence="2">Uncharacterized protein</fullName>
    </submittedName>
</protein>
<proteinExistence type="predicted"/>
<dbReference type="AlphaFoldDB" id="F4W9Z6"/>
<evidence type="ECO:0000313" key="3">
    <source>
        <dbReference type="Proteomes" id="UP000007755"/>
    </source>
</evidence>
<accession>F4W9Z6</accession>
<dbReference type="InParanoid" id="F4W9Z6"/>
<sequence>MADMREREKIAREIEKTSESTRKKYRSLKTGRIEEDIVDSADVHAIKRQSRDDDTASASKCEKKEKEEEEEGEKASNMFEHSAIPHKSDDRSHDYVQPISHSAIVPTIESLDNVFETADDTLATKIQNRLQTSKIERRCKSAWARWVKSIEAVLSGA</sequence>